<dbReference type="InterPro" id="IPR011448">
    <property type="entry name" value="DUF1554"/>
</dbReference>
<dbReference type="Proteomes" id="UP001374803">
    <property type="component" value="Chromosome"/>
</dbReference>
<protein>
    <submittedName>
        <fullName evidence="3">DUF1554 domain-containing protein</fullName>
    </submittedName>
</protein>
<accession>A0ABZ2L7Q2</accession>
<keyword evidence="4" id="KW-1185">Reference proteome</keyword>
<dbReference type="Pfam" id="PF07588">
    <property type="entry name" value="DUF1554"/>
    <property type="match status" value="1"/>
</dbReference>
<evidence type="ECO:0000256" key="1">
    <source>
        <dbReference type="SAM" id="MobiDB-lite"/>
    </source>
</evidence>
<dbReference type="InterPro" id="IPR016187">
    <property type="entry name" value="CTDL_fold"/>
</dbReference>
<dbReference type="Gene3D" id="3.10.100.10">
    <property type="entry name" value="Mannose-Binding Protein A, subunit A"/>
    <property type="match status" value="1"/>
</dbReference>
<feature type="region of interest" description="Disordered" evidence="1">
    <location>
        <begin position="106"/>
        <end position="131"/>
    </location>
</feature>
<proteinExistence type="predicted"/>
<reference evidence="3" key="1">
    <citation type="submission" date="2021-12" db="EMBL/GenBank/DDBJ databases">
        <title>Discovery of the Pendulisporaceae a myxobacterial family with distinct sporulation behavior and unique specialized metabolism.</title>
        <authorList>
            <person name="Garcia R."/>
            <person name="Popoff A."/>
            <person name="Bader C.D."/>
            <person name="Loehr J."/>
            <person name="Walesch S."/>
            <person name="Walt C."/>
            <person name="Boldt J."/>
            <person name="Bunk B."/>
            <person name="Haeckl F.J.F.P.J."/>
            <person name="Gunesch A.P."/>
            <person name="Birkelbach J."/>
            <person name="Nuebel U."/>
            <person name="Pietschmann T."/>
            <person name="Bach T."/>
            <person name="Mueller R."/>
        </authorList>
    </citation>
    <scope>NUCLEOTIDE SEQUENCE</scope>
    <source>
        <strain evidence="3">MSr11367</strain>
    </source>
</reference>
<evidence type="ECO:0000313" key="4">
    <source>
        <dbReference type="Proteomes" id="UP001374803"/>
    </source>
</evidence>
<dbReference type="InterPro" id="IPR016186">
    <property type="entry name" value="C-type_lectin-like/link_sf"/>
</dbReference>
<evidence type="ECO:0000259" key="2">
    <source>
        <dbReference type="Pfam" id="PF07588"/>
    </source>
</evidence>
<name>A0ABZ2L7Q2_9BACT</name>
<dbReference type="SUPFAM" id="SSF56436">
    <property type="entry name" value="C-type lectin-like"/>
    <property type="match status" value="1"/>
</dbReference>
<evidence type="ECO:0000313" key="3">
    <source>
        <dbReference type="EMBL" id="WXB06969.1"/>
    </source>
</evidence>
<sequence length="160" mass="17365">MTSKTFKGELGGLEGADAKCQELAAAARHPLPGTYRAWLSSFRGQDPLHRFTRSDAPYVRTDGTVIAQNWNDLLYYLAAPIDVDESGNHLEIAGPAMAWTGTEPDGTDNGRENCSGWEQSDGGGSPSFGSGGHYTDIDGKWTANAFQECRSSAHLYCFRQ</sequence>
<feature type="domain" description="DUF1554" evidence="2">
    <location>
        <begin position="4"/>
        <end position="125"/>
    </location>
</feature>
<feature type="compositionally biased region" description="Gly residues" evidence="1">
    <location>
        <begin position="121"/>
        <end position="131"/>
    </location>
</feature>
<dbReference type="RefSeq" id="WP_394836629.1">
    <property type="nucleotide sequence ID" value="NZ_CP089929.1"/>
</dbReference>
<gene>
    <name evidence="3" type="ORF">LVJ94_06935</name>
</gene>
<organism evidence="3 4">
    <name type="scientific">Pendulispora rubella</name>
    <dbReference type="NCBI Taxonomy" id="2741070"/>
    <lineage>
        <taxon>Bacteria</taxon>
        <taxon>Pseudomonadati</taxon>
        <taxon>Myxococcota</taxon>
        <taxon>Myxococcia</taxon>
        <taxon>Myxococcales</taxon>
        <taxon>Sorangiineae</taxon>
        <taxon>Pendulisporaceae</taxon>
        <taxon>Pendulispora</taxon>
    </lineage>
</organism>
<dbReference type="EMBL" id="CP089983">
    <property type="protein sequence ID" value="WXB06969.1"/>
    <property type="molecule type" value="Genomic_DNA"/>
</dbReference>